<sequence>MFTGNAVQREVMCMMDQEMCMDMCMSMFCCTSMYRILPEISADHV</sequence>
<accession>A0ABV1AM86</accession>
<dbReference type="EMBL" id="JBBMEI010000032">
    <property type="protein sequence ID" value="MEQ2358841.1"/>
    <property type="molecule type" value="Genomic_DNA"/>
</dbReference>
<protein>
    <submittedName>
        <fullName evidence="1">Uncharacterized protein</fullName>
    </submittedName>
</protein>
<organism evidence="1 2">
    <name type="scientific">Blautia intestinihominis</name>
    <dbReference type="NCBI Taxonomy" id="3133152"/>
    <lineage>
        <taxon>Bacteria</taxon>
        <taxon>Bacillati</taxon>
        <taxon>Bacillota</taxon>
        <taxon>Clostridia</taxon>
        <taxon>Lachnospirales</taxon>
        <taxon>Lachnospiraceae</taxon>
        <taxon>Blautia</taxon>
    </lineage>
</organism>
<comment type="caution">
    <text evidence="1">The sequence shown here is derived from an EMBL/GenBank/DDBJ whole genome shotgun (WGS) entry which is preliminary data.</text>
</comment>
<evidence type="ECO:0000313" key="1">
    <source>
        <dbReference type="EMBL" id="MEQ2358841.1"/>
    </source>
</evidence>
<proteinExistence type="predicted"/>
<name>A0ABV1AM86_9FIRM</name>
<evidence type="ECO:0000313" key="2">
    <source>
        <dbReference type="Proteomes" id="UP001446032"/>
    </source>
</evidence>
<reference evidence="1 2" key="1">
    <citation type="submission" date="2024-03" db="EMBL/GenBank/DDBJ databases">
        <title>Human intestinal bacterial collection.</title>
        <authorList>
            <person name="Pauvert C."/>
            <person name="Hitch T.C.A."/>
            <person name="Clavel T."/>
        </authorList>
    </citation>
    <scope>NUCLEOTIDE SEQUENCE [LARGE SCALE GENOMIC DNA]</scope>
    <source>
        <strain evidence="1 2">CLA-AA-H95</strain>
    </source>
</reference>
<keyword evidence="2" id="KW-1185">Reference proteome</keyword>
<dbReference type="RefSeq" id="WP_022215210.1">
    <property type="nucleotide sequence ID" value="NZ_JBBMEI010000032.1"/>
</dbReference>
<gene>
    <name evidence="1" type="ORF">WMO75_10970</name>
</gene>
<dbReference type="Proteomes" id="UP001446032">
    <property type="component" value="Unassembled WGS sequence"/>
</dbReference>